<evidence type="ECO:0000313" key="1">
    <source>
        <dbReference type="EMBL" id="TFY91827.1"/>
    </source>
</evidence>
<dbReference type="AlphaFoldDB" id="A0A4Z0AZU2"/>
<dbReference type="SUPFAM" id="SSF55874">
    <property type="entry name" value="ATPase domain of HSP90 chaperone/DNA topoisomerase II/histidine kinase"/>
    <property type="match status" value="1"/>
</dbReference>
<evidence type="ECO:0000313" key="2">
    <source>
        <dbReference type="Proteomes" id="UP000297391"/>
    </source>
</evidence>
<organism evidence="1 2">
    <name type="scientific">Pseudomonas kairouanensis</name>
    <dbReference type="NCBI Taxonomy" id="2293832"/>
    <lineage>
        <taxon>Bacteria</taxon>
        <taxon>Pseudomonadati</taxon>
        <taxon>Pseudomonadota</taxon>
        <taxon>Gammaproteobacteria</taxon>
        <taxon>Pseudomonadales</taxon>
        <taxon>Pseudomonadaceae</taxon>
        <taxon>Pseudomonas</taxon>
    </lineage>
</organism>
<dbReference type="OrthoDB" id="9816482at2"/>
<dbReference type="EMBL" id="QUZU01000003">
    <property type="protein sequence ID" value="TFY91827.1"/>
    <property type="molecule type" value="Genomic_DNA"/>
</dbReference>
<dbReference type="Gene3D" id="3.30.565.10">
    <property type="entry name" value="Histidine kinase-like ATPase, C-terminal domain"/>
    <property type="match status" value="1"/>
</dbReference>
<accession>A0A4Z0AZU2</accession>
<keyword evidence="2" id="KW-1185">Reference proteome</keyword>
<dbReference type="Proteomes" id="UP000297391">
    <property type="component" value="Unassembled WGS sequence"/>
</dbReference>
<gene>
    <name evidence="1" type="ORF">DYL59_04945</name>
</gene>
<dbReference type="Pfam" id="PF13589">
    <property type="entry name" value="HATPase_c_3"/>
    <property type="match status" value="1"/>
</dbReference>
<reference evidence="1 2" key="1">
    <citation type="journal article" date="2019" name="Syst. Appl. Microbiol.">
        <title>New species of pathogenic Pseudomonas isolated from citrus in Tunisia: Proposal of Pseudomonas kairouanensis sp. nov. and Pseudomonas nabeulensis sp. nov.</title>
        <authorList>
            <person name="Oueslati M."/>
            <person name="Mulet M."/>
            <person name="Gomila M."/>
            <person name="Berge O."/>
            <person name="Hajlaoui M.R."/>
            <person name="Lalucat J."/>
            <person name="Sadfi-Zouaoui N."/>
            <person name="Garcia-Valdes E."/>
        </authorList>
    </citation>
    <scope>NUCLEOTIDE SEQUENCE [LARGE SCALE GENOMIC DNA]</scope>
    <source>
        <strain evidence="1 2">KC12</strain>
    </source>
</reference>
<comment type="caution">
    <text evidence="1">The sequence shown here is derived from an EMBL/GenBank/DDBJ whole genome shotgun (WGS) entry which is preliminary data.</text>
</comment>
<sequence length="110" mass="12197">MRVSINQEDFKQRFRPRANVLQLLGDELIGSRKLVVFELVKNAYDAGPNEVSVVLNLTDRESPGISVKDDDDGVSLQTIQDVWLVPGNDHRKAQLAGTSGKKDATHRQVA</sequence>
<proteinExistence type="predicted"/>
<protein>
    <submittedName>
        <fullName evidence="1">Uncharacterized protein</fullName>
    </submittedName>
</protein>
<name>A0A4Z0AZU2_9PSED</name>
<dbReference type="InterPro" id="IPR036890">
    <property type="entry name" value="HATPase_C_sf"/>
</dbReference>